<organism evidence="1">
    <name type="scientific">Spodoptera frugiperda</name>
    <name type="common">Fall armyworm</name>
    <dbReference type="NCBI Taxonomy" id="7108"/>
    <lineage>
        <taxon>Eukaryota</taxon>
        <taxon>Metazoa</taxon>
        <taxon>Ecdysozoa</taxon>
        <taxon>Arthropoda</taxon>
        <taxon>Hexapoda</taxon>
        <taxon>Insecta</taxon>
        <taxon>Pterygota</taxon>
        <taxon>Neoptera</taxon>
        <taxon>Endopterygota</taxon>
        <taxon>Lepidoptera</taxon>
        <taxon>Glossata</taxon>
        <taxon>Ditrysia</taxon>
        <taxon>Noctuoidea</taxon>
        <taxon>Noctuidae</taxon>
        <taxon>Amphipyrinae</taxon>
        <taxon>Spodoptera</taxon>
    </lineage>
</organism>
<sequence length="78" mass="9036">MTPNLWITQRVPPCGNRTCYTLCGSRLPSHRANQCNQLRSYQSMNSFAKILILEHTLNFYKDTATVEINVKKDFNKNT</sequence>
<dbReference type="AlphaFoldDB" id="A0A2H1X299"/>
<accession>A0A2H1X299</accession>
<dbReference type="EMBL" id="ODYU01012936">
    <property type="protein sequence ID" value="SOQ59480.1"/>
    <property type="molecule type" value="Genomic_DNA"/>
</dbReference>
<name>A0A2H1X299_SPOFR</name>
<proteinExistence type="predicted"/>
<gene>
    <name evidence="1" type="ORF">SFRICE_034602</name>
</gene>
<reference evidence="1" key="1">
    <citation type="submission" date="2016-07" db="EMBL/GenBank/DDBJ databases">
        <authorList>
            <person name="Bretaudeau A."/>
        </authorList>
    </citation>
    <scope>NUCLEOTIDE SEQUENCE</scope>
    <source>
        <strain evidence="1">Rice</strain>
        <tissue evidence="1">Whole body</tissue>
    </source>
</reference>
<feature type="non-terminal residue" evidence="1">
    <location>
        <position position="78"/>
    </location>
</feature>
<evidence type="ECO:0000313" key="1">
    <source>
        <dbReference type="EMBL" id="SOQ59480.1"/>
    </source>
</evidence>
<protein>
    <submittedName>
        <fullName evidence="1">SFRICE_034602</fullName>
    </submittedName>
</protein>